<dbReference type="PANTHER" id="PTHR46796:SF13">
    <property type="entry name" value="HTH-TYPE TRANSCRIPTIONAL ACTIVATOR RHAS"/>
    <property type="match status" value="1"/>
</dbReference>
<evidence type="ECO:0000313" key="5">
    <source>
        <dbReference type="EMBL" id="MDT0691747.1"/>
    </source>
</evidence>
<proteinExistence type="predicted"/>
<organism evidence="5 6">
    <name type="scientific">Autumnicola patrickiae</name>
    <dbReference type="NCBI Taxonomy" id="3075591"/>
    <lineage>
        <taxon>Bacteria</taxon>
        <taxon>Pseudomonadati</taxon>
        <taxon>Bacteroidota</taxon>
        <taxon>Flavobacteriia</taxon>
        <taxon>Flavobacteriales</taxon>
        <taxon>Flavobacteriaceae</taxon>
        <taxon>Autumnicola</taxon>
    </lineage>
</organism>
<dbReference type="Proteomes" id="UP001261624">
    <property type="component" value="Unassembled WGS sequence"/>
</dbReference>
<dbReference type="InterPro" id="IPR050204">
    <property type="entry name" value="AraC_XylS_family_regulators"/>
</dbReference>
<name>A0ABU3E6X4_9FLAO</name>
<dbReference type="EMBL" id="JAVRHM010000033">
    <property type="protein sequence ID" value="MDT0691747.1"/>
    <property type="molecule type" value="Genomic_DNA"/>
</dbReference>
<dbReference type="RefSeq" id="WP_311687442.1">
    <property type="nucleotide sequence ID" value="NZ_JAVRHM010000033.1"/>
</dbReference>
<dbReference type="InterPro" id="IPR018060">
    <property type="entry name" value="HTH_AraC"/>
</dbReference>
<comment type="caution">
    <text evidence="5">The sequence shown here is derived from an EMBL/GenBank/DDBJ whole genome shotgun (WGS) entry which is preliminary data.</text>
</comment>
<feature type="domain" description="HTH araC/xylS-type" evidence="4">
    <location>
        <begin position="154"/>
        <end position="256"/>
    </location>
</feature>
<gene>
    <name evidence="5" type="ORF">RM549_18285</name>
</gene>
<accession>A0ABU3E6X4</accession>
<dbReference type="Pfam" id="PF12833">
    <property type="entry name" value="HTH_18"/>
    <property type="match status" value="1"/>
</dbReference>
<dbReference type="SUPFAM" id="SSF46689">
    <property type="entry name" value="Homeodomain-like"/>
    <property type="match status" value="1"/>
</dbReference>
<evidence type="ECO:0000313" key="6">
    <source>
        <dbReference type="Proteomes" id="UP001261624"/>
    </source>
</evidence>
<keyword evidence="1" id="KW-0805">Transcription regulation</keyword>
<evidence type="ECO:0000256" key="1">
    <source>
        <dbReference type="ARBA" id="ARBA00023015"/>
    </source>
</evidence>
<keyword evidence="3" id="KW-0804">Transcription</keyword>
<sequence>MISYTEIFPTRQELKPYIESYVILALHTTKINTKVFLSRPGATLLISSIPFSANKQTIETGVLLGISGGSKILNWKEMATARGLIVKFSPYGLSRFTDIPMEHLGNEALSASSVWGNSFRKTQNELMETAHVTTQIEIAEAFLMKLFIKPNEIDKRIFRIADNIKTKDTFNSLESIIKEIPLSQRQIERRFKALMGVNIQTFNRICHFENVKSLLMEKQPISLTEVGYQAGYYDQAHFIREFKRFTAYSPKSFFEKAPFYRYISKLND</sequence>
<evidence type="ECO:0000256" key="3">
    <source>
        <dbReference type="ARBA" id="ARBA00023163"/>
    </source>
</evidence>
<dbReference type="PROSITE" id="PS01124">
    <property type="entry name" value="HTH_ARAC_FAMILY_2"/>
    <property type="match status" value="1"/>
</dbReference>
<dbReference type="InterPro" id="IPR009057">
    <property type="entry name" value="Homeodomain-like_sf"/>
</dbReference>
<dbReference type="SMART" id="SM00342">
    <property type="entry name" value="HTH_ARAC"/>
    <property type="match status" value="1"/>
</dbReference>
<keyword evidence="2" id="KW-0238">DNA-binding</keyword>
<dbReference type="PANTHER" id="PTHR46796">
    <property type="entry name" value="HTH-TYPE TRANSCRIPTIONAL ACTIVATOR RHAS-RELATED"/>
    <property type="match status" value="1"/>
</dbReference>
<evidence type="ECO:0000259" key="4">
    <source>
        <dbReference type="PROSITE" id="PS01124"/>
    </source>
</evidence>
<protein>
    <submittedName>
        <fullName evidence="5">Helix-turn-helix domain-containing protein</fullName>
    </submittedName>
</protein>
<dbReference type="Gene3D" id="1.10.10.60">
    <property type="entry name" value="Homeodomain-like"/>
    <property type="match status" value="1"/>
</dbReference>
<evidence type="ECO:0000256" key="2">
    <source>
        <dbReference type="ARBA" id="ARBA00023125"/>
    </source>
</evidence>
<reference evidence="5 6" key="1">
    <citation type="submission" date="2023-09" db="EMBL/GenBank/DDBJ databases">
        <authorList>
            <person name="Rey-Velasco X."/>
        </authorList>
    </citation>
    <scope>NUCLEOTIDE SEQUENCE [LARGE SCALE GENOMIC DNA]</scope>
    <source>
        <strain evidence="5 6">F188</strain>
    </source>
</reference>
<keyword evidence="6" id="KW-1185">Reference proteome</keyword>